<dbReference type="Gene3D" id="3.10.129.10">
    <property type="entry name" value="Hotdog Thioesterase"/>
    <property type="match status" value="1"/>
</dbReference>
<gene>
    <name evidence="2" type="ORF">EMPG_10742</name>
</gene>
<keyword evidence="3" id="KW-1185">Reference proteome</keyword>
<feature type="compositionally biased region" description="Polar residues" evidence="1">
    <location>
        <begin position="1"/>
        <end position="24"/>
    </location>
</feature>
<dbReference type="EMBL" id="LDEV01003457">
    <property type="protein sequence ID" value="KLJ05824.1"/>
    <property type="molecule type" value="Genomic_DNA"/>
</dbReference>
<comment type="caution">
    <text evidence="2">The sequence shown here is derived from an EMBL/GenBank/DDBJ whole genome shotgun (WGS) entry which is preliminary data.</text>
</comment>
<protein>
    <recommendedName>
        <fullName evidence="4">Thioesterase domain-containing protein</fullName>
    </recommendedName>
</protein>
<evidence type="ECO:0000313" key="2">
    <source>
        <dbReference type="EMBL" id="KLJ05824.1"/>
    </source>
</evidence>
<dbReference type="AlphaFoldDB" id="A0A0H1B338"/>
<proteinExistence type="predicted"/>
<accession>A0A0H1B338</accession>
<sequence length="227" mass="25337">MTDGDTTSPTSSRLADSSYQSPYASNGAPGAHPNTDPYAALRGRALSTLEAMGFDPKTMIEHGILWAEHQDPYGHVNTGQIMSFFGGCFFRVLESYEEFLSKEELDGMIEAKTVVPLVRKYELDIQRQVIYPDVVIGAFRQDQIEPTRNNGTTVLFSLKQQAIVAEVRGSTTYMDVKTARPVDIRTLGGGFLALYEGFKKKSEQSKLLKEKWDKEHPRPLKKVAAKI</sequence>
<evidence type="ECO:0000256" key="1">
    <source>
        <dbReference type="SAM" id="MobiDB-lite"/>
    </source>
</evidence>
<reference evidence="3" key="1">
    <citation type="journal article" date="2015" name="PLoS Genet.">
        <title>The dynamic genome and transcriptome of the human fungal pathogen Blastomyces and close relative Emmonsia.</title>
        <authorList>
            <person name="Munoz J.F."/>
            <person name="Gauthier G.M."/>
            <person name="Desjardins C.A."/>
            <person name="Gallo J.E."/>
            <person name="Holder J."/>
            <person name="Sullivan T.D."/>
            <person name="Marty A.J."/>
            <person name="Carmen J.C."/>
            <person name="Chen Z."/>
            <person name="Ding L."/>
            <person name="Gujja S."/>
            <person name="Magrini V."/>
            <person name="Misas E."/>
            <person name="Mitreva M."/>
            <person name="Priest M."/>
            <person name="Saif S."/>
            <person name="Whiston E.A."/>
            <person name="Young S."/>
            <person name="Zeng Q."/>
            <person name="Goldman W.E."/>
            <person name="Mardis E.R."/>
            <person name="Taylor J.W."/>
            <person name="McEwen J.G."/>
            <person name="Clay O.K."/>
            <person name="Klein B.S."/>
            <person name="Cuomo C.A."/>
        </authorList>
    </citation>
    <scope>NUCLEOTIDE SEQUENCE [LARGE SCALE GENOMIC DNA]</scope>
    <source>
        <strain evidence="3">UAMH 139</strain>
    </source>
</reference>
<name>A0A0H1B338_9EURO</name>
<dbReference type="Pfam" id="PF13279">
    <property type="entry name" value="4HBT_2"/>
    <property type="match status" value="1"/>
</dbReference>
<organism evidence="2 3">
    <name type="scientific">Blastomyces silverae</name>
    <dbReference type="NCBI Taxonomy" id="2060906"/>
    <lineage>
        <taxon>Eukaryota</taxon>
        <taxon>Fungi</taxon>
        <taxon>Dikarya</taxon>
        <taxon>Ascomycota</taxon>
        <taxon>Pezizomycotina</taxon>
        <taxon>Eurotiomycetes</taxon>
        <taxon>Eurotiomycetidae</taxon>
        <taxon>Onygenales</taxon>
        <taxon>Ajellomycetaceae</taxon>
        <taxon>Blastomyces</taxon>
    </lineage>
</organism>
<dbReference type="Proteomes" id="UP000053573">
    <property type="component" value="Unassembled WGS sequence"/>
</dbReference>
<evidence type="ECO:0008006" key="4">
    <source>
        <dbReference type="Google" id="ProtNLM"/>
    </source>
</evidence>
<feature type="region of interest" description="Disordered" evidence="1">
    <location>
        <begin position="1"/>
        <end position="36"/>
    </location>
</feature>
<dbReference type="InterPro" id="IPR029069">
    <property type="entry name" value="HotDog_dom_sf"/>
</dbReference>
<dbReference type="OrthoDB" id="5538558at2759"/>
<dbReference type="SUPFAM" id="SSF54637">
    <property type="entry name" value="Thioesterase/thiol ester dehydrase-isomerase"/>
    <property type="match status" value="1"/>
</dbReference>
<evidence type="ECO:0000313" key="3">
    <source>
        <dbReference type="Proteomes" id="UP000053573"/>
    </source>
</evidence>